<dbReference type="PIRSF" id="PIRSF015582">
    <property type="entry name" value="Cit_lyase_B"/>
    <property type="match status" value="1"/>
</dbReference>
<feature type="binding site" evidence="5">
    <location>
        <position position="135"/>
    </location>
    <ligand>
        <name>Mg(2+)</name>
        <dbReference type="ChEBI" id="CHEBI:18420"/>
    </ligand>
</feature>
<keyword evidence="8" id="KW-0456">Lyase</keyword>
<evidence type="ECO:0000259" key="6">
    <source>
        <dbReference type="Pfam" id="PF03328"/>
    </source>
</evidence>
<reference evidence="8 10" key="1">
    <citation type="submission" date="2015-10" db="EMBL/GenBank/DDBJ databases">
        <title>Draft genome sequence of Salegentibacter salinarum KCTC 12975.</title>
        <authorList>
            <person name="Lin W."/>
            <person name="Zheng Q."/>
        </authorList>
    </citation>
    <scope>NUCLEOTIDE SEQUENCE [LARGE SCALE GENOMIC DNA]</scope>
    <source>
        <strain evidence="8 10">KCTC 12974</strain>
    </source>
</reference>
<dbReference type="InterPro" id="IPR011206">
    <property type="entry name" value="Citrate_lyase_beta/mcl1/mcl2"/>
</dbReference>
<dbReference type="InterPro" id="IPR015813">
    <property type="entry name" value="Pyrv/PenolPyrv_kinase-like_dom"/>
</dbReference>
<evidence type="ECO:0000313" key="7">
    <source>
        <dbReference type="EMBL" id="OEY73953.1"/>
    </source>
</evidence>
<dbReference type="Proteomes" id="UP000232533">
    <property type="component" value="Unassembled WGS sequence"/>
</dbReference>
<evidence type="ECO:0000256" key="1">
    <source>
        <dbReference type="ARBA" id="ARBA00001946"/>
    </source>
</evidence>
<evidence type="ECO:0000313" key="8">
    <source>
        <dbReference type="EMBL" id="PKD22153.1"/>
    </source>
</evidence>
<dbReference type="PANTHER" id="PTHR32308:SF0">
    <property type="entry name" value="HPCH_HPAI ALDOLASE_CITRATE LYASE DOMAIN-CONTAINING PROTEIN"/>
    <property type="match status" value="1"/>
</dbReference>
<dbReference type="OrthoDB" id="9786940at2"/>
<protein>
    <submittedName>
        <fullName evidence="8">Citrate lyase subunit beta</fullName>
    </submittedName>
</protein>
<dbReference type="RefSeq" id="WP_070052510.1">
    <property type="nucleotide sequence ID" value="NZ_FVZF01000001.1"/>
</dbReference>
<dbReference type="GO" id="GO:0016829">
    <property type="term" value="F:lyase activity"/>
    <property type="evidence" value="ECO:0007669"/>
    <property type="project" value="UniProtKB-KW"/>
</dbReference>
<dbReference type="SUPFAM" id="SSF51621">
    <property type="entry name" value="Phosphoenolpyruvate/pyruvate domain"/>
    <property type="match status" value="1"/>
</dbReference>
<keyword evidence="2 5" id="KW-0479">Metal-binding</keyword>
<dbReference type="AlphaFoldDB" id="A0A2N0U567"/>
<dbReference type="Gene3D" id="3.20.20.60">
    <property type="entry name" value="Phosphoenolpyruvate-binding domains"/>
    <property type="match status" value="1"/>
</dbReference>
<name>A0A2N0U567_9FLAO</name>
<evidence type="ECO:0000256" key="4">
    <source>
        <dbReference type="PIRSR" id="PIRSR015582-1"/>
    </source>
</evidence>
<comment type="cofactor">
    <cofactor evidence="1">
        <name>Mg(2+)</name>
        <dbReference type="ChEBI" id="CHEBI:18420"/>
    </cofactor>
</comment>
<dbReference type="EMBL" id="MJBR01000001">
    <property type="protein sequence ID" value="OEY73953.1"/>
    <property type="molecule type" value="Genomic_DNA"/>
</dbReference>
<evidence type="ECO:0000313" key="10">
    <source>
        <dbReference type="Proteomes" id="UP000232533"/>
    </source>
</evidence>
<comment type="caution">
    <text evidence="8">The sequence shown here is derived from an EMBL/GenBank/DDBJ whole genome shotgun (WGS) entry which is preliminary data.</text>
</comment>
<evidence type="ECO:0000313" key="9">
    <source>
        <dbReference type="Proteomes" id="UP000176009"/>
    </source>
</evidence>
<dbReference type="Proteomes" id="UP000176009">
    <property type="component" value="Unassembled WGS sequence"/>
</dbReference>
<dbReference type="PANTHER" id="PTHR32308">
    <property type="entry name" value="LYASE BETA SUBUNIT, PUTATIVE (AFU_ORTHOLOGUE AFUA_4G13030)-RELATED"/>
    <property type="match status" value="1"/>
</dbReference>
<sequence length="297" mass="33106">MKDKEFFLMRSLMFVPAHNSKLMESASTRDADVLLLDLEDSVQPAENKPIARESIKKWIESGRFGNKKIFPRVNDRESGQLLKDIYQLTIEGIDGFMYPKAKNGDDIYFIDKLLETIEYEKGMPIGTFQLIPLIETTAAVLNAQEICKASSRVIAIAYGCEDFISDLGGIHDKEGQSLFTPRSIIAMAAKANNVIPIDTVHINVHDLDELEDNLKIAKILGFEGMMVLNPKEIPLVHQYFSPTDEEVKNANEILELAEAAKKEGKGVALVNGKFVGPPMIIAANKTIKKNNLIKNKT</sequence>
<reference evidence="7 9" key="2">
    <citation type="submission" date="2016-09" db="EMBL/GenBank/DDBJ databases">
        <title>Genome Sequence of Salegentibacter salarius,Isolated from a Marine Solar Saltern of the Yellow Sea in South Korea.</title>
        <authorList>
            <person name="Zheng Q."/>
            <person name="Liu Y."/>
        </authorList>
    </citation>
    <scope>NUCLEOTIDE SEQUENCE [LARGE SCALE GENOMIC DNA]</scope>
    <source>
        <strain evidence="7 9">KCTC 12974</strain>
    </source>
</reference>
<organism evidence="8 10">
    <name type="scientific">Salegentibacter salarius</name>
    <dbReference type="NCBI Taxonomy" id="435906"/>
    <lineage>
        <taxon>Bacteria</taxon>
        <taxon>Pseudomonadati</taxon>
        <taxon>Bacteroidota</taxon>
        <taxon>Flavobacteriia</taxon>
        <taxon>Flavobacteriales</taxon>
        <taxon>Flavobacteriaceae</taxon>
        <taxon>Salegentibacter</taxon>
    </lineage>
</organism>
<accession>A0A2N0U567</accession>
<feature type="binding site" evidence="4">
    <location>
        <position position="72"/>
    </location>
    <ligand>
        <name>substrate</name>
    </ligand>
</feature>
<evidence type="ECO:0000256" key="3">
    <source>
        <dbReference type="ARBA" id="ARBA00022842"/>
    </source>
</evidence>
<dbReference type="InterPro" id="IPR005000">
    <property type="entry name" value="Aldolase/citrate-lyase_domain"/>
</dbReference>
<evidence type="ECO:0000256" key="5">
    <source>
        <dbReference type="PIRSR" id="PIRSR015582-2"/>
    </source>
</evidence>
<feature type="binding site" evidence="5">
    <location>
        <position position="162"/>
    </location>
    <ligand>
        <name>Mg(2+)</name>
        <dbReference type="ChEBI" id="CHEBI:18420"/>
    </ligand>
</feature>
<dbReference type="EMBL" id="LKTR01000001">
    <property type="protein sequence ID" value="PKD22153.1"/>
    <property type="molecule type" value="Genomic_DNA"/>
</dbReference>
<dbReference type="Pfam" id="PF03328">
    <property type="entry name" value="HpcH_HpaI"/>
    <property type="match status" value="1"/>
</dbReference>
<gene>
    <name evidence="8" type="ORF">APR40_00570</name>
    <name evidence="7" type="ORF">BHS39_00570</name>
</gene>
<dbReference type="GO" id="GO:0006107">
    <property type="term" value="P:oxaloacetate metabolic process"/>
    <property type="evidence" value="ECO:0007669"/>
    <property type="project" value="TreeGrafter"/>
</dbReference>
<evidence type="ECO:0000256" key="2">
    <source>
        <dbReference type="ARBA" id="ARBA00022723"/>
    </source>
</evidence>
<feature type="domain" description="HpcH/HpaI aldolase/citrate lyase" evidence="6">
    <location>
        <begin position="10"/>
        <end position="230"/>
    </location>
</feature>
<keyword evidence="9" id="KW-1185">Reference proteome</keyword>
<feature type="binding site" evidence="4">
    <location>
        <position position="135"/>
    </location>
    <ligand>
        <name>substrate</name>
    </ligand>
</feature>
<dbReference type="InterPro" id="IPR040442">
    <property type="entry name" value="Pyrv_kinase-like_dom_sf"/>
</dbReference>
<keyword evidence="3 5" id="KW-0460">Magnesium</keyword>
<proteinExistence type="predicted"/>
<dbReference type="GO" id="GO:0000287">
    <property type="term" value="F:magnesium ion binding"/>
    <property type="evidence" value="ECO:0007669"/>
    <property type="project" value="TreeGrafter"/>
</dbReference>